<accession>A0A4Z2JAD0</accession>
<organism evidence="1 2">
    <name type="scientific">Liparis tanakae</name>
    <name type="common">Tanaka's snailfish</name>
    <dbReference type="NCBI Taxonomy" id="230148"/>
    <lineage>
        <taxon>Eukaryota</taxon>
        <taxon>Metazoa</taxon>
        <taxon>Chordata</taxon>
        <taxon>Craniata</taxon>
        <taxon>Vertebrata</taxon>
        <taxon>Euteleostomi</taxon>
        <taxon>Actinopterygii</taxon>
        <taxon>Neopterygii</taxon>
        <taxon>Teleostei</taxon>
        <taxon>Neoteleostei</taxon>
        <taxon>Acanthomorphata</taxon>
        <taxon>Eupercaria</taxon>
        <taxon>Perciformes</taxon>
        <taxon>Cottioidei</taxon>
        <taxon>Cottales</taxon>
        <taxon>Liparidae</taxon>
        <taxon>Liparis</taxon>
    </lineage>
</organism>
<dbReference type="Proteomes" id="UP000314294">
    <property type="component" value="Unassembled WGS sequence"/>
</dbReference>
<evidence type="ECO:0000313" key="1">
    <source>
        <dbReference type="EMBL" id="TNN86352.1"/>
    </source>
</evidence>
<dbReference type="EMBL" id="SRLO01000016">
    <property type="protein sequence ID" value="TNN86352.1"/>
    <property type="molecule type" value="Genomic_DNA"/>
</dbReference>
<name>A0A4Z2JAD0_9TELE</name>
<evidence type="ECO:0000313" key="2">
    <source>
        <dbReference type="Proteomes" id="UP000314294"/>
    </source>
</evidence>
<proteinExistence type="predicted"/>
<gene>
    <name evidence="1" type="ORF">EYF80_003437</name>
</gene>
<keyword evidence="2" id="KW-1185">Reference proteome</keyword>
<comment type="caution">
    <text evidence="1">The sequence shown here is derived from an EMBL/GenBank/DDBJ whole genome shotgun (WGS) entry which is preliminary data.</text>
</comment>
<sequence length="123" mass="13759">MLNVSLQVPTPPGRLLQSLRVNLSSMKTRWAPSVRIQLVWSQLFWFCSMTRHTWSKPGLLGGVGAAAQLIPPKQTLHVVFKQLLPFLVRDAAFRTPTRRAGCSPSECLRLSAAQSLLRCVKHL</sequence>
<protein>
    <submittedName>
        <fullName evidence="1">Uncharacterized protein</fullName>
    </submittedName>
</protein>
<dbReference type="AlphaFoldDB" id="A0A4Z2JAD0"/>
<reference evidence="1 2" key="1">
    <citation type="submission" date="2019-03" db="EMBL/GenBank/DDBJ databases">
        <title>First draft genome of Liparis tanakae, snailfish: a comprehensive survey of snailfish specific genes.</title>
        <authorList>
            <person name="Kim W."/>
            <person name="Song I."/>
            <person name="Jeong J.-H."/>
            <person name="Kim D."/>
            <person name="Kim S."/>
            <person name="Ryu S."/>
            <person name="Song J.Y."/>
            <person name="Lee S.K."/>
        </authorList>
    </citation>
    <scope>NUCLEOTIDE SEQUENCE [LARGE SCALE GENOMIC DNA]</scope>
    <source>
        <tissue evidence="1">Muscle</tissue>
    </source>
</reference>